<dbReference type="Gene3D" id="3.60.10.10">
    <property type="entry name" value="Endonuclease/exonuclease/phosphatase"/>
    <property type="match status" value="1"/>
</dbReference>
<dbReference type="InterPro" id="IPR000477">
    <property type="entry name" value="RT_dom"/>
</dbReference>
<evidence type="ECO:0000313" key="3">
    <source>
        <dbReference type="EMBL" id="KAK3922862.1"/>
    </source>
</evidence>
<dbReference type="PROSITE" id="PS50878">
    <property type="entry name" value="RT_POL"/>
    <property type="match status" value="1"/>
</dbReference>
<dbReference type="EMBL" id="JAHWGI010001123">
    <property type="protein sequence ID" value="KAK3922862.1"/>
    <property type="molecule type" value="Genomic_DNA"/>
</dbReference>
<dbReference type="SUPFAM" id="SSF56672">
    <property type="entry name" value="DNA/RNA polymerases"/>
    <property type="match status" value="1"/>
</dbReference>
<feature type="non-terminal residue" evidence="3">
    <location>
        <position position="1"/>
    </location>
</feature>
<dbReference type="InterPro" id="IPR036691">
    <property type="entry name" value="Endo/exonu/phosph_ase_sf"/>
</dbReference>
<dbReference type="PANTHER" id="PTHR33332">
    <property type="entry name" value="REVERSE TRANSCRIPTASE DOMAIN-CONTAINING PROTEIN"/>
    <property type="match status" value="1"/>
</dbReference>
<dbReference type="GO" id="GO:0003964">
    <property type="term" value="F:RNA-directed DNA polymerase activity"/>
    <property type="evidence" value="ECO:0007669"/>
    <property type="project" value="UniProtKB-KW"/>
</dbReference>
<dbReference type="CDD" id="cd01650">
    <property type="entry name" value="RT_nLTR_like"/>
    <property type="match status" value="1"/>
</dbReference>
<evidence type="ECO:0000313" key="4">
    <source>
        <dbReference type="Proteomes" id="UP001219518"/>
    </source>
</evidence>
<feature type="region of interest" description="Disordered" evidence="1">
    <location>
        <begin position="27"/>
        <end position="57"/>
    </location>
</feature>
<evidence type="ECO:0000256" key="1">
    <source>
        <dbReference type="SAM" id="MobiDB-lite"/>
    </source>
</evidence>
<keyword evidence="3" id="KW-0808">Transferase</keyword>
<dbReference type="InterPro" id="IPR005135">
    <property type="entry name" value="Endo/exonuclease/phosphatase"/>
</dbReference>
<evidence type="ECO:0000259" key="2">
    <source>
        <dbReference type="PROSITE" id="PS50878"/>
    </source>
</evidence>
<dbReference type="Proteomes" id="UP001219518">
    <property type="component" value="Unassembled WGS sequence"/>
</dbReference>
<dbReference type="Pfam" id="PF03372">
    <property type="entry name" value="Exo_endo_phos"/>
    <property type="match status" value="1"/>
</dbReference>
<sequence>MELTLKVQQLEREIETHRCCVPVAPDETRSDQALKNKGKSDSQHVKNKSVNQNKSNLSKVATSLVNKQETTALKASRDIDGRNVNTNTVNRSILDKSKHQCLDDSSVSKFFQDSARNKQLLVLSDSHGRKMSAKLSDKLGENYNVTGIVKPGAPISEITKDVETLTENFAMEDCVLIVAGTNVMSSDRAEQEIDNLIHTALNLSERTKSCSSELTKEQISVIDGFYCGAIYFRKISRGGGSAIFVKNSVKSIEFKVTDLLVEGVFEASIVLLKTVTIICVYKPPYSCDDLFLENLQECINRLVNKRKYIFICGDLNIDVLGKDKKKWKAKQGLIDLMEQNGLYTTTDKATRKASETAIDHIITNAPKNIIQSVCDIEVGISDHFMQSIMINLVRPNDKIEKQFEYKRKLGPRQITAFQFMLEQVNWEEVYNAKSVDDKFHSFHSKFKYLYDECFPKKRVLVKEEENKSWVTRGIKTTSSNFRALCKQSKVDKDSDFQQYFSKYKSLYRKLIRTAKSLSIKSQIESSNNKQKTVWSIINKSRGKIKEEHKNIEIMDEDNTLHSDPEVVVEAFNKYYCTIASQLQEKNNNSGTNVKIPVNFSMYLSPVTDNDVILAISKLKNKYCCGYDDIFDNVVKKCHTGIIRPLSHVINASFTEGIFPEALKISKVMPLYKGKGEPTSLSNYRPVANISVFAKIFEIVMEGKVRKYLYKFGILSRSQYGFIKDKNTTDAIVDFIDFTYEALDSKNFTCGLFFDMTKAFDLVDHDIVLMKLESYGIRGCILNWFKSYLTCRYQKTEISYKNGPELRNFTSKLEMVKCGVPQGSILGPLLFIIFINDLKSYISCGHFVNFADDANIAIEAKSIQNLEAKQMQAMAEMKTWCEKNKLCLNENKTNIIQFRTNERVEVNVNSHFKELYVTNAKFLGVLVDKHLKWNCHIESLKPKLNKSIFSIRKIKELTNVATALLVYFSTFHSIISYGTLIWGNSNSMLQIFKLQKKAVRTVMGLPQTHTCRMIFKDLK</sequence>
<feature type="domain" description="Reverse transcriptase" evidence="2">
    <location>
        <begin position="651"/>
        <end position="926"/>
    </location>
</feature>
<dbReference type="InterPro" id="IPR043502">
    <property type="entry name" value="DNA/RNA_pol_sf"/>
</dbReference>
<name>A0AAE1HK59_9NEOP</name>
<protein>
    <submittedName>
        <fullName evidence="3">RNA-directed DNA polymerase from mobile element jockey</fullName>
    </submittedName>
</protein>
<dbReference type="AlphaFoldDB" id="A0AAE1HK59"/>
<organism evidence="3 4">
    <name type="scientific">Frankliniella fusca</name>
    <dbReference type="NCBI Taxonomy" id="407009"/>
    <lineage>
        <taxon>Eukaryota</taxon>
        <taxon>Metazoa</taxon>
        <taxon>Ecdysozoa</taxon>
        <taxon>Arthropoda</taxon>
        <taxon>Hexapoda</taxon>
        <taxon>Insecta</taxon>
        <taxon>Pterygota</taxon>
        <taxon>Neoptera</taxon>
        <taxon>Paraneoptera</taxon>
        <taxon>Thysanoptera</taxon>
        <taxon>Terebrantia</taxon>
        <taxon>Thripoidea</taxon>
        <taxon>Thripidae</taxon>
        <taxon>Frankliniella</taxon>
    </lineage>
</organism>
<feature type="compositionally biased region" description="Basic and acidic residues" evidence="1">
    <location>
        <begin position="27"/>
        <end position="44"/>
    </location>
</feature>
<keyword evidence="4" id="KW-1185">Reference proteome</keyword>
<accession>A0AAE1HK59</accession>
<dbReference type="Pfam" id="PF00078">
    <property type="entry name" value="RVT_1"/>
    <property type="match status" value="1"/>
</dbReference>
<feature type="compositionally biased region" description="Low complexity" evidence="1">
    <location>
        <begin position="48"/>
        <end position="57"/>
    </location>
</feature>
<dbReference type="SUPFAM" id="SSF56219">
    <property type="entry name" value="DNase I-like"/>
    <property type="match status" value="1"/>
</dbReference>
<comment type="caution">
    <text evidence="3">The sequence shown here is derived from an EMBL/GenBank/DDBJ whole genome shotgun (WGS) entry which is preliminary data.</text>
</comment>
<keyword evidence="3" id="KW-0695">RNA-directed DNA polymerase</keyword>
<gene>
    <name evidence="3" type="ORF">KUF71_001528</name>
</gene>
<keyword evidence="3" id="KW-0548">Nucleotidyltransferase</keyword>
<reference evidence="3" key="1">
    <citation type="submission" date="2021-07" db="EMBL/GenBank/DDBJ databases">
        <authorList>
            <person name="Catto M.A."/>
            <person name="Jacobson A."/>
            <person name="Kennedy G."/>
            <person name="Labadie P."/>
            <person name="Hunt B.G."/>
            <person name="Srinivasan R."/>
        </authorList>
    </citation>
    <scope>NUCLEOTIDE SEQUENCE</scope>
    <source>
        <strain evidence="3">PL_HMW_Pooled</strain>
        <tissue evidence="3">Head</tissue>
    </source>
</reference>
<proteinExistence type="predicted"/>
<reference evidence="3" key="2">
    <citation type="journal article" date="2023" name="BMC Genomics">
        <title>Pest status, molecular evolution, and epigenetic factors derived from the genome assembly of Frankliniella fusca, a thysanopteran phytovirus vector.</title>
        <authorList>
            <person name="Catto M.A."/>
            <person name="Labadie P.E."/>
            <person name="Jacobson A.L."/>
            <person name="Kennedy G.G."/>
            <person name="Srinivasan R."/>
            <person name="Hunt B.G."/>
        </authorList>
    </citation>
    <scope>NUCLEOTIDE SEQUENCE</scope>
    <source>
        <strain evidence="3">PL_HMW_Pooled</strain>
    </source>
</reference>